<dbReference type="KEGG" id="rag:B739_1045"/>
<keyword evidence="11" id="KW-1185">Reference proteome</keyword>
<dbReference type="SUPFAM" id="SSF56935">
    <property type="entry name" value="Porins"/>
    <property type="match status" value="1"/>
</dbReference>
<feature type="chain" id="PRO_5003828331" description="TonB-dependent receptor plug domain-containing protein" evidence="8">
    <location>
        <begin position="35"/>
        <end position="987"/>
    </location>
</feature>
<evidence type="ECO:0000256" key="5">
    <source>
        <dbReference type="ARBA" id="ARBA00023136"/>
    </source>
</evidence>
<dbReference type="NCBIfam" id="TIGR04057">
    <property type="entry name" value="SusC_RagA_signa"/>
    <property type="match status" value="1"/>
</dbReference>
<evidence type="ECO:0000256" key="6">
    <source>
        <dbReference type="ARBA" id="ARBA00023237"/>
    </source>
</evidence>
<dbReference type="Gene3D" id="2.40.170.20">
    <property type="entry name" value="TonB-dependent receptor, beta-barrel domain"/>
    <property type="match status" value="1"/>
</dbReference>
<dbReference type="Proteomes" id="UP000006276">
    <property type="component" value="Chromosome"/>
</dbReference>
<keyword evidence="8" id="KW-0732">Signal</keyword>
<organism evidence="10 11">
    <name type="scientific">Riemerella anatipestifer RA-CH-1</name>
    <dbReference type="NCBI Taxonomy" id="1228997"/>
    <lineage>
        <taxon>Bacteria</taxon>
        <taxon>Pseudomonadati</taxon>
        <taxon>Bacteroidota</taxon>
        <taxon>Flavobacteriia</taxon>
        <taxon>Flavobacteriales</taxon>
        <taxon>Weeksellaceae</taxon>
        <taxon>Riemerella</taxon>
    </lineage>
</organism>
<proteinExistence type="inferred from homology"/>
<keyword evidence="4 7" id="KW-0812">Transmembrane</keyword>
<dbReference type="InterPro" id="IPR037066">
    <property type="entry name" value="Plug_dom_sf"/>
</dbReference>
<evidence type="ECO:0000256" key="7">
    <source>
        <dbReference type="PROSITE-ProRule" id="PRU01360"/>
    </source>
</evidence>
<dbReference type="GO" id="GO:0009279">
    <property type="term" value="C:cell outer membrane"/>
    <property type="evidence" value="ECO:0007669"/>
    <property type="project" value="UniProtKB-SubCell"/>
</dbReference>
<comment type="similarity">
    <text evidence="7">Belongs to the TonB-dependent receptor family.</text>
</comment>
<comment type="subcellular location">
    <subcellularLocation>
        <location evidence="1 7">Cell outer membrane</location>
        <topology evidence="1 7">Multi-pass membrane protein</topology>
    </subcellularLocation>
</comment>
<evidence type="ECO:0000313" key="11">
    <source>
        <dbReference type="Proteomes" id="UP000006276"/>
    </source>
</evidence>
<keyword evidence="5 7" id="KW-0472">Membrane</keyword>
<gene>
    <name evidence="10" type="ORF">B739_1045</name>
</gene>
<dbReference type="InterPro" id="IPR023996">
    <property type="entry name" value="TonB-dep_OMP_SusC/RagA"/>
</dbReference>
<dbReference type="HOGENOM" id="CLU_004317_0_1_10"/>
<evidence type="ECO:0000256" key="8">
    <source>
        <dbReference type="SAM" id="SignalP"/>
    </source>
</evidence>
<feature type="signal peptide" evidence="8">
    <location>
        <begin position="1"/>
        <end position="34"/>
    </location>
</feature>
<dbReference type="InterPro" id="IPR012910">
    <property type="entry name" value="Plug_dom"/>
</dbReference>
<feature type="domain" description="TonB-dependent receptor plug" evidence="9">
    <location>
        <begin position="61"/>
        <end position="166"/>
    </location>
</feature>
<dbReference type="AlphaFoldDB" id="J9R1J3"/>
<dbReference type="PATRIC" id="fig|1228997.3.peg.1042"/>
<dbReference type="InterPro" id="IPR023997">
    <property type="entry name" value="TonB-dep_OMP_SusC/RagA_CS"/>
</dbReference>
<dbReference type="Pfam" id="PF07715">
    <property type="entry name" value="Plug"/>
    <property type="match status" value="1"/>
</dbReference>
<dbReference type="EMBL" id="CP003787">
    <property type="protein sequence ID" value="AFR35644.1"/>
    <property type="molecule type" value="Genomic_DNA"/>
</dbReference>
<dbReference type="NCBIfam" id="TIGR04056">
    <property type="entry name" value="OMP_RagA_SusC"/>
    <property type="match status" value="1"/>
</dbReference>
<dbReference type="InterPro" id="IPR039426">
    <property type="entry name" value="TonB-dep_rcpt-like"/>
</dbReference>
<evidence type="ECO:0000256" key="3">
    <source>
        <dbReference type="ARBA" id="ARBA00022452"/>
    </source>
</evidence>
<evidence type="ECO:0000256" key="2">
    <source>
        <dbReference type="ARBA" id="ARBA00022448"/>
    </source>
</evidence>
<evidence type="ECO:0000259" key="9">
    <source>
        <dbReference type="Pfam" id="PF07715"/>
    </source>
</evidence>
<dbReference type="InterPro" id="IPR036942">
    <property type="entry name" value="Beta-barrel_TonB_sf"/>
</dbReference>
<dbReference type="PROSITE" id="PS52016">
    <property type="entry name" value="TONB_DEPENDENT_REC_3"/>
    <property type="match status" value="1"/>
</dbReference>
<reference evidence="10 11" key="1">
    <citation type="submission" date="2012-09" db="EMBL/GenBank/DDBJ databases">
        <title>Riemerella anatipestifer vaccine strains.</title>
        <authorList>
            <person name="Chun C.A."/>
            <person name="Shu W.M."/>
            <person name="Kang Z.D."/>
            <person name="Jia W.X."/>
        </authorList>
    </citation>
    <scope>NUCLEOTIDE SEQUENCE [LARGE SCALE GENOMIC DNA]</scope>
    <source>
        <strain evidence="10 11">RA-CH-1</strain>
    </source>
</reference>
<dbReference type="STRING" id="34085.AB406_0730"/>
<protein>
    <recommendedName>
        <fullName evidence="9">TonB-dependent receptor plug domain-containing protein</fullName>
    </recommendedName>
</protein>
<keyword evidence="6 7" id="KW-0998">Cell outer membrane</keyword>
<evidence type="ECO:0000256" key="1">
    <source>
        <dbReference type="ARBA" id="ARBA00004571"/>
    </source>
</evidence>
<accession>J9R1J3</accession>
<dbReference type="Gene3D" id="2.170.130.10">
    <property type="entry name" value="TonB-dependent receptor, plug domain"/>
    <property type="match status" value="1"/>
</dbReference>
<name>J9R1J3_RIEAN</name>
<keyword evidence="2 7" id="KW-0813">Transport</keyword>
<evidence type="ECO:0000256" key="4">
    <source>
        <dbReference type="ARBA" id="ARBA00022692"/>
    </source>
</evidence>
<sequence length="987" mass="109278">MKLKKIKIIQLMKRKLLNAGALGLFLVLGNNIQAQVKVKDSTKTRAIEEVVIVAYGKQKAKAIVGSVSSVGKDVLSTQQTSNIATAIQGSVPGVNIIGSSTPGATPTIRVRGIGSINASSDPLIIVDGAQYSGSLSNISQEEIESINVLKDGSATSLYGSRGANGVILVTTKKGRKGAPRVTVQSSLGYAAPVNQLYPLIDNNRYLNYTWEALRNSKVANGVSADLAGAQASAEVIQLLKYNPYNVKTPIDANGQLVPGAQLLWNTNWADYLLNRSAERSETSATVSGGTDQSNYFLSVNYLKQEGSVKTTDFERFSTRLNLETKIKPWLTAGLNTAYVSHRRNIPAQSGTAYGSPINSIYTLSSVYPVHKRDSDGNLVYDDKGNLSYDYGAGSPSVLNSQRPFSRNVNPLGYLYDNTYLYRVNTLTLNGFVKIDFSKDLSFRSNYSLEQNNYNNHNYRNNRFGDYAAQGGAVIASRNIVSTKNFVNSLNYNKQLDSHNLTADAIVETFDKVYDYMSAMGVGLFSGIETLSGTTSPNSVSGYPLQQRLVGLLGRASYNYKEKYFVEGSFRRDGSSVFGSDKRWGNFFSVGGAYIVSEENFLKGNKTISFLKLKSSYGELGNNDFTDSRGVLDYFPYLNTYLGGYSVGSNIGIVLSSPKDALLTWEKTASFNAGIELGLFQNRVNLNVDYYDKRSVDLVGPLVTAGSTGATSITTNIGKLRNYGWEFSINTKNIRTTNFRWDTGLNFSFDRNKILALSADNKPQTVAALKRWEVGRSLYDFYIQEYAGVNPDNGNPLWYKDVTDANGKVTKVTTESYSEATRYYNRSSLPFVIGGLNNYLKYKNFDLNALVNFSFGSYIYDGDYARLMSGKFDGYSKSVDLERRWQKPGDVTDVPRLSYTTLQENQQSSRFLFKNDYVRLKALNIGYNFNKEDSEKIGLKSLRLFLQADNLFTWQTRKNIDPEQALTGLTNNRTSNLKTISFGLKLEL</sequence>
<keyword evidence="3 7" id="KW-1134">Transmembrane beta strand</keyword>
<evidence type="ECO:0000313" key="10">
    <source>
        <dbReference type="EMBL" id="AFR35644.1"/>
    </source>
</evidence>